<dbReference type="OrthoDB" id="392571at2759"/>
<comment type="subcellular location">
    <subcellularLocation>
        <location evidence="1">Nucleus</location>
        <location evidence="1">Nucleolus</location>
    </subcellularLocation>
</comment>
<dbReference type="Gene3D" id="1.25.10.10">
    <property type="entry name" value="Leucine-rich Repeat Variant"/>
    <property type="match status" value="2"/>
</dbReference>
<feature type="region of interest" description="Disordered" evidence="7">
    <location>
        <begin position="687"/>
        <end position="717"/>
    </location>
</feature>
<dbReference type="GO" id="GO:0003723">
    <property type="term" value="F:RNA binding"/>
    <property type="evidence" value="ECO:0007669"/>
    <property type="project" value="InterPro"/>
</dbReference>
<evidence type="ECO:0000256" key="3">
    <source>
        <dbReference type="ARBA" id="ARBA00022737"/>
    </source>
</evidence>
<dbReference type="InterPro" id="IPR040000">
    <property type="entry name" value="NOP9"/>
</dbReference>
<dbReference type="Pfam" id="PF22493">
    <property type="entry name" value="PUF_NOP9"/>
    <property type="match status" value="1"/>
</dbReference>
<dbReference type="PANTHER" id="PTHR13102">
    <property type="entry name" value="NUCLEOLAR PROTEIN 9"/>
    <property type="match status" value="1"/>
</dbReference>
<dbReference type="GO" id="GO:0030686">
    <property type="term" value="C:90S preribosome"/>
    <property type="evidence" value="ECO:0007669"/>
    <property type="project" value="TreeGrafter"/>
</dbReference>
<dbReference type="InterPro" id="IPR001313">
    <property type="entry name" value="Pumilio_RNA-bd_rpt"/>
</dbReference>
<evidence type="ECO:0000313" key="9">
    <source>
        <dbReference type="Proteomes" id="UP000030651"/>
    </source>
</evidence>
<name>W3WNT8_PESFW</name>
<dbReference type="GO" id="GO:0000056">
    <property type="term" value="P:ribosomal small subunit export from nucleus"/>
    <property type="evidence" value="ECO:0007669"/>
    <property type="project" value="TreeGrafter"/>
</dbReference>
<dbReference type="FunCoup" id="W3WNT8">
    <property type="interactions" value="890"/>
</dbReference>
<dbReference type="GO" id="GO:0000447">
    <property type="term" value="P:endonucleolytic cleavage in ITS1 to separate SSU-rRNA from 5.8S rRNA and LSU-rRNA from tricistronic rRNA transcript (SSU-rRNA, 5.8S rRNA, LSU-rRNA)"/>
    <property type="evidence" value="ECO:0007669"/>
    <property type="project" value="TreeGrafter"/>
</dbReference>
<dbReference type="InterPro" id="IPR016024">
    <property type="entry name" value="ARM-type_fold"/>
</dbReference>
<protein>
    <recommendedName>
        <fullName evidence="2">Nucleolar protein 9</fullName>
    </recommendedName>
    <alternativeName>
        <fullName evidence="5 6">Pumilio domain-containing protein NOP9</fullName>
    </alternativeName>
</protein>
<keyword evidence="3" id="KW-0677">Repeat</keyword>
<dbReference type="InParanoid" id="W3WNT8"/>
<reference evidence="9" key="1">
    <citation type="journal article" date="2015" name="BMC Genomics">
        <title>Genomic and transcriptomic analysis of the endophytic fungus Pestalotiopsis fici reveals its lifestyle and high potential for synthesis of natural products.</title>
        <authorList>
            <person name="Wang X."/>
            <person name="Zhang X."/>
            <person name="Liu L."/>
            <person name="Xiang M."/>
            <person name="Wang W."/>
            <person name="Sun X."/>
            <person name="Che Y."/>
            <person name="Guo L."/>
            <person name="Liu G."/>
            <person name="Guo L."/>
            <person name="Wang C."/>
            <person name="Yin W.B."/>
            <person name="Stadler M."/>
            <person name="Zhang X."/>
            <person name="Liu X."/>
        </authorList>
    </citation>
    <scope>NUCLEOTIDE SEQUENCE [LARGE SCALE GENOMIC DNA]</scope>
    <source>
        <strain evidence="9">W106-1 / CGMCC3.15140</strain>
    </source>
</reference>
<dbReference type="OMA" id="HHLVRNF"/>
<evidence type="ECO:0000256" key="6">
    <source>
        <dbReference type="ARBA" id="ARBA00031929"/>
    </source>
</evidence>
<evidence type="ECO:0000313" key="8">
    <source>
        <dbReference type="EMBL" id="ETS75459.1"/>
    </source>
</evidence>
<dbReference type="HOGENOM" id="CLU_008720_1_0_1"/>
<dbReference type="GO" id="GO:0005730">
    <property type="term" value="C:nucleolus"/>
    <property type="evidence" value="ECO:0007669"/>
    <property type="project" value="UniProtKB-SubCell"/>
</dbReference>
<dbReference type="EMBL" id="KI912118">
    <property type="protein sequence ID" value="ETS75459.1"/>
    <property type="molecule type" value="Genomic_DNA"/>
</dbReference>
<dbReference type="KEGG" id="pfy:PFICI_12403"/>
<dbReference type="SMART" id="SM00025">
    <property type="entry name" value="Pumilio"/>
    <property type="match status" value="4"/>
</dbReference>
<dbReference type="InterPro" id="IPR011989">
    <property type="entry name" value="ARM-like"/>
</dbReference>
<feature type="compositionally biased region" description="Basic and acidic residues" evidence="7">
    <location>
        <begin position="701"/>
        <end position="717"/>
    </location>
</feature>
<keyword evidence="9" id="KW-1185">Reference proteome</keyword>
<dbReference type="RefSeq" id="XP_007839175.1">
    <property type="nucleotide sequence ID" value="XM_007840984.1"/>
</dbReference>
<dbReference type="GO" id="GO:0000480">
    <property type="term" value="P:endonucleolytic cleavage in 5'-ETS of tricistronic rRNA transcript (SSU-rRNA, 5.8S rRNA, LSU-rRNA)"/>
    <property type="evidence" value="ECO:0007669"/>
    <property type="project" value="TreeGrafter"/>
</dbReference>
<dbReference type="GO" id="GO:0000472">
    <property type="term" value="P:endonucleolytic cleavage to generate mature 5'-end of SSU-rRNA from (SSU-rRNA, 5.8S rRNA, LSU-rRNA)"/>
    <property type="evidence" value="ECO:0007669"/>
    <property type="project" value="TreeGrafter"/>
</dbReference>
<evidence type="ECO:0000256" key="2">
    <source>
        <dbReference type="ARBA" id="ARBA00016427"/>
    </source>
</evidence>
<dbReference type="SUPFAM" id="SSF48371">
    <property type="entry name" value="ARM repeat"/>
    <property type="match status" value="1"/>
</dbReference>
<sequence length="717" mass="80238">MPKPRSKRQAIRDERKQKRRNAEEADEVKSAKRQRRDDAEDANDAQHEYGASEGAAGLPSFDGTERPEKEFFGMLSDQEQEYFRQVDEQLDIDDFSSQEERDMYLANVFVEAKGKELKLACSQSCSRLMERLILMSNSRQKKKLFEQFASHFLNLIQHRFASHCCETLFLQSAPVVTRELSGERDDQPADGEEPDAEPLPTMEELFLLTLDELEGQLGYLLTDRFASHSLRVLLIILSGRPLEQAATKSLIHSRKKEKISAPWTSNATGEENAKDALRPVPSSFNAATKKIIADSTEGMDATALRLLARHPTGNPVLQLLLELDITLNSRKENTKAEDQPEEDSNERRLLWQLLPDAPASLKESTSEASEFINSMIYDPIGSRLLETLVSHCPGKLFKVIFKHNFGERINSLVRNDVASYLGIRILCRLGKEDLAASVKKIIPEMPKLVSLSRFNVLKTLFERCHIREAHSEVSALLRALVEACEGDKKVLVPKLCFPEKDAESEKQQSQQSLSKNQNAVISHGCHLVTTMLSISGAVSNAIQTSLVALPPDSIMSLATTSGPTAHVLTAAFETKSQNKAFHKVLVAALMRDIAGLAQSDHGSKVLSAVVTIPSKSDGINLPFHMKQQIMNVLGDNEMELRESFPGRKAWKAWQGDMWKTRTRDWIAWAKEVDDAASASAEPVWKRQQNAMKGNTNPNMVKVDETARKRRKDGEAAQ</sequence>
<dbReference type="GO" id="GO:0030688">
    <property type="term" value="C:preribosome, small subunit precursor"/>
    <property type="evidence" value="ECO:0007669"/>
    <property type="project" value="TreeGrafter"/>
</dbReference>
<feature type="region of interest" description="Disordered" evidence="7">
    <location>
        <begin position="1"/>
        <end position="63"/>
    </location>
</feature>
<evidence type="ECO:0000256" key="7">
    <source>
        <dbReference type="SAM" id="MobiDB-lite"/>
    </source>
</evidence>
<dbReference type="eggNOG" id="KOG2188">
    <property type="taxonomic scope" value="Eukaryota"/>
</dbReference>
<organism evidence="8 9">
    <name type="scientific">Pestalotiopsis fici (strain W106-1 / CGMCC3.15140)</name>
    <dbReference type="NCBI Taxonomy" id="1229662"/>
    <lineage>
        <taxon>Eukaryota</taxon>
        <taxon>Fungi</taxon>
        <taxon>Dikarya</taxon>
        <taxon>Ascomycota</taxon>
        <taxon>Pezizomycotina</taxon>
        <taxon>Sordariomycetes</taxon>
        <taxon>Xylariomycetidae</taxon>
        <taxon>Amphisphaeriales</taxon>
        <taxon>Sporocadaceae</taxon>
        <taxon>Pestalotiopsis</taxon>
    </lineage>
</organism>
<dbReference type="AlphaFoldDB" id="W3WNT8"/>
<comment type="function">
    <text evidence="4">RNA-binding nucleolar protein required for pre-rRNA processing. Involved in production of 18S rRNA and assembly of small ribosomal subunit.</text>
</comment>
<feature type="compositionally biased region" description="Polar residues" evidence="7">
    <location>
        <begin position="687"/>
        <end position="698"/>
    </location>
</feature>
<feature type="compositionally biased region" description="Basic and acidic residues" evidence="7">
    <location>
        <begin position="10"/>
        <end position="38"/>
    </location>
</feature>
<dbReference type="GeneID" id="19277416"/>
<evidence type="ECO:0000256" key="5">
    <source>
        <dbReference type="ARBA" id="ARBA00030932"/>
    </source>
</evidence>
<dbReference type="STRING" id="1229662.W3WNT8"/>
<gene>
    <name evidence="8" type="ORF">PFICI_12403</name>
</gene>
<dbReference type="PANTHER" id="PTHR13102:SF0">
    <property type="entry name" value="NUCLEOLAR PROTEIN 9"/>
    <property type="match status" value="1"/>
</dbReference>
<evidence type="ECO:0000256" key="1">
    <source>
        <dbReference type="ARBA" id="ARBA00004604"/>
    </source>
</evidence>
<proteinExistence type="predicted"/>
<dbReference type="Proteomes" id="UP000030651">
    <property type="component" value="Unassembled WGS sequence"/>
</dbReference>
<accession>W3WNT8</accession>
<evidence type="ECO:0000256" key="4">
    <source>
        <dbReference type="ARBA" id="ARBA00024893"/>
    </source>
</evidence>